<dbReference type="InterPro" id="IPR036249">
    <property type="entry name" value="Thioredoxin-like_sf"/>
</dbReference>
<accession>A0ABS3LIJ1</accession>
<evidence type="ECO:0000256" key="6">
    <source>
        <dbReference type="ARBA" id="ARBA00023284"/>
    </source>
</evidence>
<name>A0ABS3LIJ1_9PROT</name>
<evidence type="ECO:0000256" key="8">
    <source>
        <dbReference type="SAM" id="MobiDB-lite"/>
    </source>
</evidence>
<gene>
    <name evidence="10" type="primary">grxC</name>
    <name evidence="10" type="ORF">J2D75_02755</name>
</gene>
<dbReference type="PROSITE" id="PS51354">
    <property type="entry name" value="GLUTAREDOXIN_2"/>
    <property type="match status" value="1"/>
</dbReference>
<keyword evidence="4 7" id="KW-0249">Electron transport</keyword>
<dbReference type="InterPro" id="IPR002109">
    <property type="entry name" value="Glutaredoxin"/>
</dbReference>
<dbReference type="PRINTS" id="PR00160">
    <property type="entry name" value="GLUTAREDOXIN"/>
</dbReference>
<evidence type="ECO:0000256" key="4">
    <source>
        <dbReference type="ARBA" id="ARBA00022982"/>
    </source>
</evidence>
<dbReference type="Pfam" id="PF00462">
    <property type="entry name" value="Glutaredoxin"/>
    <property type="match status" value="1"/>
</dbReference>
<evidence type="ECO:0000256" key="7">
    <source>
        <dbReference type="RuleBase" id="RU364065"/>
    </source>
</evidence>
<organism evidence="10 11">
    <name type="scientific">Acetobacter suratthaniensis</name>
    <dbReference type="NCBI Taxonomy" id="1502841"/>
    <lineage>
        <taxon>Bacteria</taxon>
        <taxon>Pseudomonadati</taxon>
        <taxon>Pseudomonadota</taxon>
        <taxon>Alphaproteobacteria</taxon>
        <taxon>Acetobacterales</taxon>
        <taxon>Acetobacteraceae</taxon>
        <taxon>Acetobacter</taxon>
    </lineage>
</organism>
<evidence type="ECO:0000259" key="9">
    <source>
        <dbReference type="Pfam" id="PF00462"/>
    </source>
</evidence>
<evidence type="ECO:0000313" key="11">
    <source>
        <dbReference type="Proteomes" id="UP000664399"/>
    </source>
</evidence>
<dbReference type="PANTHER" id="PTHR45694:SF18">
    <property type="entry name" value="GLUTAREDOXIN-1-RELATED"/>
    <property type="match status" value="1"/>
</dbReference>
<sequence length="86" mass="9318">MPEIVIYTQPGCPYCRRAVSLLQSKNVPFREINAPHGTPEREESIRRSGGRTTVPQTFVGDTALGGCDDLMALERTGKLDASLGIA</sequence>
<keyword evidence="6 7" id="KW-0676">Redox-active center</keyword>
<dbReference type="InterPro" id="IPR011767">
    <property type="entry name" value="GLR_AS"/>
</dbReference>
<feature type="region of interest" description="Disordered" evidence="8">
    <location>
        <begin position="31"/>
        <end position="58"/>
    </location>
</feature>
<comment type="function">
    <text evidence="1 7">Has a glutathione-disulfide oxidoreductase activity in the presence of NADPH and glutathione reductase. Reduces low molecular weight disulfides and proteins.</text>
</comment>
<dbReference type="InterPro" id="IPR014025">
    <property type="entry name" value="Glutaredoxin_subgr"/>
</dbReference>
<evidence type="ECO:0000256" key="1">
    <source>
        <dbReference type="ARBA" id="ARBA00002549"/>
    </source>
</evidence>
<keyword evidence="3 7" id="KW-0813">Transport</keyword>
<dbReference type="InterPro" id="IPR011900">
    <property type="entry name" value="GRX_bact"/>
</dbReference>
<keyword evidence="11" id="KW-1185">Reference proteome</keyword>
<evidence type="ECO:0000256" key="3">
    <source>
        <dbReference type="ARBA" id="ARBA00022448"/>
    </source>
</evidence>
<dbReference type="Proteomes" id="UP000664399">
    <property type="component" value="Unassembled WGS sequence"/>
</dbReference>
<dbReference type="PANTHER" id="PTHR45694">
    <property type="entry name" value="GLUTAREDOXIN 2"/>
    <property type="match status" value="1"/>
</dbReference>
<dbReference type="CDD" id="cd03418">
    <property type="entry name" value="GRX_GRXb_1_3_like"/>
    <property type="match status" value="1"/>
</dbReference>
<feature type="domain" description="Glutaredoxin" evidence="9">
    <location>
        <begin position="4"/>
        <end position="62"/>
    </location>
</feature>
<protein>
    <recommendedName>
        <fullName evidence="7">Glutaredoxin</fullName>
    </recommendedName>
</protein>
<dbReference type="NCBIfam" id="TIGR02181">
    <property type="entry name" value="GRX_bact"/>
    <property type="match status" value="1"/>
</dbReference>
<dbReference type="PROSITE" id="PS00195">
    <property type="entry name" value="GLUTAREDOXIN_1"/>
    <property type="match status" value="1"/>
</dbReference>
<dbReference type="Gene3D" id="3.40.30.10">
    <property type="entry name" value="Glutaredoxin"/>
    <property type="match status" value="1"/>
</dbReference>
<comment type="similarity">
    <text evidence="2 7">Belongs to the glutaredoxin family.</text>
</comment>
<evidence type="ECO:0000313" key="10">
    <source>
        <dbReference type="EMBL" id="MBO1327397.1"/>
    </source>
</evidence>
<keyword evidence="7" id="KW-0963">Cytoplasm</keyword>
<proteinExistence type="inferred from homology"/>
<keyword evidence="5" id="KW-1015">Disulfide bond</keyword>
<dbReference type="EMBL" id="JAFVMG010000001">
    <property type="protein sequence ID" value="MBO1327397.1"/>
    <property type="molecule type" value="Genomic_DNA"/>
</dbReference>
<dbReference type="RefSeq" id="WP_207852441.1">
    <property type="nucleotide sequence ID" value="NZ_JAFVMG010000001.1"/>
</dbReference>
<evidence type="ECO:0000256" key="5">
    <source>
        <dbReference type="ARBA" id="ARBA00023157"/>
    </source>
</evidence>
<dbReference type="SUPFAM" id="SSF52833">
    <property type="entry name" value="Thioredoxin-like"/>
    <property type="match status" value="1"/>
</dbReference>
<comment type="caution">
    <text evidence="10">The sequence shown here is derived from an EMBL/GenBank/DDBJ whole genome shotgun (WGS) entry which is preliminary data.</text>
</comment>
<evidence type="ECO:0000256" key="2">
    <source>
        <dbReference type="ARBA" id="ARBA00007787"/>
    </source>
</evidence>
<reference evidence="10 11" key="1">
    <citation type="submission" date="2021-03" db="EMBL/GenBank/DDBJ databases">
        <title>The complete genome sequence of Acetobacter suratthaniensis TBRC 1719.</title>
        <authorList>
            <person name="Charoenyingcharoen P."/>
            <person name="Yukphan P."/>
        </authorList>
    </citation>
    <scope>NUCLEOTIDE SEQUENCE [LARGE SCALE GENOMIC DNA]</scope>
    <source>
        <strain evidence="10 11">TBRC 1719</strain>
    </source>
</reference>